<feature type="region of interest" description="Disordered" evidence="1">
    <location>
        <begin position="128"/>
        <end position="154"/>
    </location>
</feature>
<evidence type="ECO:0000256" key="1">
    <source>
        <dbReference type="SAM" id="MobiDB-lite"/>
    </source>
</evidence>
<feature type="compositionally biased region" description="Basic residues" evidence="1">
    <location>
        <begin position="135"/>
        <end position="154"/>
    </location>
</feature>
<accession>A0A6C0K5A1</accession>
<reference evidence="2" key="1">
    <citation type="journal article" date="2020" name="Nature">
        <title>Giant virus diversity and host interactions through global metagenomics.</title>
        <authorList>
            <person name="Schulz F."/>
            <person name="Roux S."/>
            <person name="Paez-Espino D."/>
            <person name="Jungbluth S."/>
            <person name="Walsh D.A."/>
            <person name="Denef V.J."/>
            <person name="McMahon K.D."/>
            <person name="Konstantinidis K.T."/>
            <person name="Eloe-Fadrosh E.A."/>
            <person name="Kyrpides N.C."/>
            <person name="Woyke T."/>
        </authorList>
    </citation>
    <scope>NUCLEOTIDE SEQUENCE</scope>
    <source>
        <strain evidence="2">GVMAG-S-1101171-110</strain>
    </source>
</reference>
<evidence type="ECO:0000313" key="2">
    <source>
        <dbReference type="EMBL" id="QHU12266.1"/>
    </source>
</evidence>
<protein>
    <submittedName>
        <fullName evidence="2">Uncharacterized protein</fullName>
    </submittedName>
</protein>
<sequence>MSNNNGNVNAFNSETLENVNVNVNSNNMPAKKNNSKNKPVSYMPSWMTTGTQKNYIWSEKENRNAANAVKANTAKVSAWGKNRNRTRTAWEIGVGKAPTNTLGKSAGTGCYRKGSDKTVVCGVTRNAAAQMGGRNKNKTKKNKNKKNKINKNRN</sequence>
<dbReference type="AlphaFoldDB" id="A0A6C0K5A1"/>
<organism evidence="2">
    <name type="scientific">viral metagenome</name>
    <dbReference type="NCBI Taxonomy" id="1070528"/>
    <lineage>
        <taxon>unclassified sequences</taxon>
        <taxon>metagenomes</taxon>
        <taxon>organismal metagenomes</taxon>
    </lineage>
</organism>
<proteinExistence type="predicted"/>
<name>A0A6C0K5A1_9ZZZZ</name>
<dbReference type="EMBL" id="MN740798">
    <property type="protein sequence ID" value="QHU12266.1"/>
    <property type="molecule type" value="Genomic_DNA"/>
</dbReference>